<dbReference type="NCBIfam" id="NF002270">
    <property type="entry name" value="PRK01202.1"/>
    <property type="match status" value="1"/>
</dbReference>
<name>A0A5C5XN74_9PLAN</name>
<dbReference type="NCBIfam" id="TIGR00527">
    <property type="entry name" value="gcvH"/>
    <property type="match status" value="1"/>
</dbReference>
<dbReference type="Proteomes" id="UP000316095">
    <property type="component" value="Unassembled WGS sequence"/>
</dbReference>
<dbReference type="PANTHER" id="PTHR11715">
    <property type="entry name" value="GLYCINE CLEAVAGE SYSTEM H PROTEIN"/>
    <property type="match status" value="1"/>
</dbReference>
<gene>
    <name evidence="6" type="primary">gcvH_2</name>
    <name evidence="3" type="synonym">gcvH</name>
    <name evidence="6" type="ORF">Pan54_42880</name>
</gene>
<dbReference type="InterPro" id="IPR017453">
    <property type="entry name" value="GCV_H_sub"/>
</dbReference>
<dbReference type="GO" id="GO:0019464">
    <property type="term" value="P:glycine decarboxylation via glycine cleavage system"/>
    <property type="evidence" value="ECO:0007669"/>
    <property type="project" value="UniProtKB-UniRule"/>
</dbReference>
<evidence type="ECO:0000256" key="3">
    <source>
        <dbReference type="HAMAP-Rule" id="MF_00272"/>
    </source>
</evidence>
<dbReference type="PANTHER" id="PTHR11715:SF3">
    <property type="entry name" value="GLYCINE CLEAVAGE SYSTEM H PROTEIN-RELATED"/>
    <property type="match status" value="1"/>
</dbReference>
<protein>
    <recommendedName>
        <fullName evidence="3">Glycine cleavage system H protein</fullName>
    </recommendedName>
</protein>
<comment type="subunit">
    <text evidence="3">The glycine cleavage system is composed of four proteins: P, T, L and H.</text>
</comment>
<keyword evidence="2 3" id="KW-0450">Lipoyl</keyword>
<dbReference type="AlphaFoldDB" id="A0A5C5XN74"/>
<dbReference type="Gene3D" id="2.40.50.100">
    <property type="match status" value="1"/>
</dbReference>
<comment type="function">
    <text evidence="3">The glycine cleavage system catalyzes the degradation of glycine. The H protein shuttles the methylamine group of glycine from the P protein to the T protein.</text>
</comment>
<proteinExistence type="inferred from homology"/>
<accession>A0A5C5XN74</accession>
<reference evidence="6 7" key="1">
    <citation type="submission" date="2019-02" db="EMBL/GenBank/DDBJ databases">
        <title>Deep-cultivation of Planctomycetes and their phenomic and genomic characterization uncovers novel biology.</title>
        <authorList>
            <person name="Wiegand S."/>
            <person name="Jogler M."/>
            <person name="Boedeker C."/>
            <person name="Pinto D."/>
            <person name="Vollmers J."/>
            <person name="Rivas-Marin E."/>
            <person name="Kohn T."/>
            <person name="Peeters S.H."/>
            <person name="Heuer A."/>
            <person name="Rast P."/>
            <person name="Oberbeckmann S."/>
            <person name="Bunk B."/>
            <person name="Jeske O."/>
            <person name="Meyerdierks A."/>
            <person name="Storesund J.E."/>
            <person name="Kallscheuer N."/>
            <person name="Luecker S."/>
            <person name="Lage O.M."/>
            <person name="Pohl T."/>
            <person name="Merkel B.J."/>
            <person name="Hornburger P."/>
            <person name="Mueller R.-W."/>
            <person name="Bruemmer F."/>
            <person name="Labrenz M."/>
            <person name="Spormann A.M."/>
            <person name="Op Den Camp H."/>
            <person name="Overmann J."/>
            <person name="Amann R."/>
            <person name="Jetten M.S.M."/>
            <person name="Mascher T."/>
            <person name="Medema M.H."/>
            <person name="Devos D.P."/>
            <person name="Kaster A.-K."/>
            <person name="Ovreas L."/>
            <person name="Rohde M."/>
            <person name="Galperin M.Y."/>
            <person name="Jogler C."/>
        </authorList>
    </citation>
    <scope>NUCLEOTIDE SEQUENCE [LARGE SCALE GENOMIC DNA]</scope>
    <source>
        <strain evidence="6 7">Pan54</strain>
    </source>
</reference>
<evidence type="ECO:0000259" key="5">
    <source>
        <dbReference type="PROSITE" id="PS50968"/>
    </source>
</evidence>
<dbReference type="CDD" id="cd06848">
    <property type="entry name" value="GCS_H"/>
    <property type="match status" value="1"/>
</dbReference>
<dbReference type="EMBL" id="SJPG01000001">
    <property type="protein sequence ID" value="TWT63535.1"/>
    <property type="molecule type" value="Genomic_DNA"/>
</dbReference>
<evidence type="ECO:0000256" key="4">
    <source>
        <dbReference type="PIRSR" id="PIRSR617453-50"/>
    </source>
</evidence>
<dbReference type="InterPro" id="IPR002930">
    <property type="entry name" value="GCV_H"/>
</dbReference>
<comment type="caution">
    <text evidence="6">The sequence shown here is derived from an EMBL/GenBank/DDBJ whole genome shotgun (WGS) entry which is preliminary data.</text>
</comment>
<dbReference type="HAMAP" id="MF_00272">
    <property type="entry name" value="GcvH"/>
    <property type="match status" value="1"/>
</dbReference>
<sequence>MDLSSLRYSKSHEWVLWDGTTATVGITDFAVSQLTDLVFVELPAPGTDVQAGQSCGEVESVKAVSDLNSPLDGTVTESNENLADELEKLSDSPFEEGWMFKLTPSDPAQIEELLDRAAYEKLCEDEAH</sequence>
<organism evidence="6 7">
    <name type="scientific">Rubinisphaera italica</name>
    <dbReference type="NCBI Taxonomy" id="2527969"/>
    <lineage>
        <taxon>Bacteria</taxon>
        <taxon>Pseudomonadati</taxon>
        <taxon>Planctomycetota</taxon>
        <taxon>Planctomycetia</taxon>
        <taxon>Planctomycetales</taxon>
        <taxon>Planctomycetaceae</taxon>
        <taxon>Rubinisphaera</taxon>
    </lineage>
</organism>
<feature type="domain" description="Lipoyl-binding" evidence="5">
    <location>
        <begin position="21"/>
        <end position="103"/>
    </location>
</feature>
<dbReference type="OrthoDB" id="9796712at2"/>
<evidence type="ECO:0000256" key="1">
    <source>
        <dbReference type="ARBA" id="ARBA00009249"/>
    </source>
</evidence>
<comment type="similarity">
    <text evidence="1 3">Belongs to the GcvH family.</text>
</comment>
<dbReference type="SUPFAM" id="SSF51230">
    <property type="entry name" value="Single hybrid motif"/>
    <property type="match status" value="1"/>
</dbReference>
<evidence type="ECO:0000313" key="7">
    <source>
        <dbReference type="Proteomes" id="UP000316095"/>
    </source>
</evidence>
<feature type="modified residue" description="N6-lipoyllysine" evidence="3 4">
    <location>
        <position position="62"/>
    </location>
</feature>
<dbReference type="GO" id="GO:0005960">
    <property type="term" value="C:glycine cleavage complex"/>
    <property type="evidence" value="ECO:0007669"/>
    <property type="project" value="InterPro"/>
</dbReference>
<dbReference type="RefSeq" id="WP_146505265.1">
    <property type="nucleotide sequence ID" value="NZ_SJPG01000001.1"/>
</dbReference>
<dbReference type="GO" id="GO:0009249">
    <property type="term" value="P:protein lipoylation"/>
    <property type="evidence" value="ECO:0007669"/>
    <property type="project" value="TreeGrafter"/>
</dbReference>
<evidence type="ECO:0000256" key="2">
    <source>
        <dbReference type="ARBA" id="ARBA00022823"/>
    </source>
</evidence>
<dbReference type="Pfam" id="PF01597">
    <property type="entry name" value="GCV_H"/>
    <property type="match status" value="1"/>
</dbReference>
<comment type="cofactor">
    <cofactor evidence="3">
        <name>(R)-lipoate</name>
        <dbReference type="ChEBI" id="CHEBI:83088"/>
    </cofactor>
    <text evidence="3">Binds 1 lipoyl cofactor covalently.</text>
</comment>
<dbReference type="InterPro" id="IPR003016">
    <property type="entry name" value="2-oxoA_DH_lipoyl-BS"/>
</dbReference>
<evidence type="ECO:0000313" key="6">
    <source>
        <dbReference type="EMBL" id="TWT63535.1"/>
    </source>
</evidence>
<dbReference type="GO" id="GO:0005829">
    <property type="term" value="C:cytosol"/>
    <property type="evidence" value="ECO:0007669"/>
    <property type="project" value="TreeGrafter"/>
</dbReference>
<dbReference type="PROSITE" id="PS00189">
    <property type="entry name" value="LIPOYL"/>
    <property type="match status" value="1"/>
</dbReference>
<keyword evidence="7" id="KW-1185">Reference proteome</keyword>
<dbReference type="InterPro" id="IPR033753">
    <property type="entry name" value="GCV_H/Fam206"/>
</dbReference>
<dbReference type="InterPro" id="IPR011053">
    <property type="entry name" value="Single_hybrid_motif"/>
</dbReference>
<dbReference type="PROSITE" id="PS50968">
    <property type="entry name" value="BIOTINYL_LIPOYL"/>
    <property type="match status" value="1"/>
</dbReference>
<dbReference type="InterPro" id="IPR000089">
    <property type="entry name" value="Biotin_lipoyl"/>
</dbReference>